<protein>
    <submittedName>
        <fullName evidence="3">Uncharacterized protein</fullName>
    </submittedName>
</protein>
<organism evidence="3 4">
    <name type="scientific">Methanobrevibacter gottschalkii DSM 11977</name>
    <dbReference type="NCBI Taxonomy" id="1122229"/>
    <lineage>
        <taxon>Archaea</taxon>
        <taxon>Methanobacteriati</taxon>
        <taxon>Methanobacteriota</taxon>
        <taxon>Methanomada group</taxon>
        <taxon>Methanobacteria</taxon>
        <taxon>Methanobacteriales</taxon>
        <taxon>Methanobacteriaceae</taxon>
        <taxon>Methanobrevibacter</taxon>
    </lineage>
</organism>
<proteinExistence type="predicted"/>
<keyword evidence="2" id="KW-1133">Transmembrane helix</keyword>
<name>A0A3N5BQD6_9EURY</name>
<feature type="transmembrane region" description="Helical" evidence="2">
    <location>
        <begin position="7"/>
        <end position="27"/>
    </location>
</feature>
<sequence length="262" mass="29487">MDNRKVIIIALIAVIVVLGGLIAYSLFTQNQVQYQTIAVSNATTMEVPVSKNSTFFNDALGIKYYQDDKSGVQVISWNGQEQASAKGAVNIASQFEKQKAGTTQSIENGVPVYENKKLRCFIIEVKNATTNDNIIIVAKDKNVALHMLKSIKFGVSNITNAAQVEPYAESGGNHLNDNNDTVFVFYPWYVYDEGDYDAYDDYSSRDSEYADDSYYDYSSSDSEYADDSYYDYSSSDSEYADDSYDEEYDESDEDYESSEDFN</sequence>
<dbReference type="Proteomes" id="UP000271783">
    <property type="component" value="Unassembled WGS sequence"/>
</dbReference>
<keyword evidence="2" id="KW-0472">Membrane</keyword>
<dbReference type="RefSeq" id="WP_123833417.1">
    <property type="nucleotide sequence ID" value="NZ_RKRG01000002.1"/>
</dbReference>
<reference evidence="3 4" key="1">
    <citation type="submission" date="2018-11" db="EMBL/GenBank/DDBJ databases">
        <title>Genomic Encyclopedia of Type Strains, Phase IV (KMG-IV): sequencing the most valuable type-strain genomes for metagenomic binning, comparative biology and taxonomic classification.</title>
        <authorList>
            <person name="Goeker M."/>
        </authorList>
    </citation>
    <scope>NUCLEOTIDE SEQUENCE [LARGE SCALE GENOMIC DNA]</scope>
    <source>
        <strain evidence="3 4">DSM 11977</strain>
    </source>
</reference>
<evidence type="ECO:0000256" key="1">
    <source>
        <dbReference type="SAM" id="MobiDB-lite"/>
    </source>
</evidence>
<comment type="caution">
    <text evidence="3">The sequence shown here is derived from an EMBL/GenBank/DDBJ whole genome shotgun (WGS) entry which is preliminary data.</text>
</comment>
<dbReference type="EMBL" id="RKRG01000002">
    <property type="protein sequence ID" value="RPF51978.1"/>
    <property type="molecule type" value="Genomic_DNA"/>
</dbReference>
<feature type="region of interest" description="Disordered" evidence="1">
    <location>
        <begin position="209"/>
        <end position="262"/>
    </location>
</feature>
<evidence type="ECO:0000256" key="2">
    <source>
        <dbReference type="SAM" id="Phobius"/>
    </source>
</evidence>
<feature type="compositionally biased region" description="Acidic residues" evidence="1">
    <location>
        <begin position="238"/>
        <end position="262"/>
    </location>
</feature>
<keyword evidence="4" id="KW-1185">Reference proteome</keyword>
<gene>
    <name evidence="3" type="ORF">EDC42_1322</name>
</gene>
<dbReference type="AlphaFoldDB" id="A0A3N5BQD6"/>
<evidence type="ECO:0000313" key="3">
    <source>
        <dbReference type="EMBL" id="RPF51978.1"/>
    </source>
</evidence>
<keyword evidence="2" id="KW-0812">Transmembrane</keyword>
<accession>A0A3N5BQD6</accession>
<evidence type="ECO:0000313" key="4">
    <source>
        <dbReference type="Proteomes" id="UP000271783"/>
    </source>
</evidence>